<dbReference type="Proteomes" id="UP001162060">
    <property type="component" value="Unassembled WGS sequence"/>
</dbReference>
<comment type="caution">
    <text evidence="1">The sequence shown here is derived from an EMBL/GenBank/DDBJ whole genome shotgun (WGS) entry which is preliminary data.</text>
</comment>
<accession>A0AAV1THW4</accession>
<dbReference type="EMBL" id="CAKLBY020000058">
    <property type="protein sequence ID" value="CAK7921622.1"/>
    <property type="molecule type" value="Genomic_DNA"/>
</dbReference>
<name>A0AAV1THW4_9STRA</name>
<dbReference type="AlphaFoldDB" id="A0AAV1THW4"/>
<sequence length="56" mass="6205">MVRSAACSLEAKRMGVLMENFGRATGLRAKESKEMIETTLDSRRVCLASMARPSRT</sequence>
<evidence type="ECO:0000313" key="2">
    <source>
        <dbReference type="Proteomes" id="UP001162060"/>
    </source>
</evidence>
<evidence type="ECO:0000313" key="1">
    <source>
        <dbReference type="EMBL" id="CAK7921622.1"/>
    </source>
</evidence>
<gene>
    <name evidence="1" type="ORF">PM001_LOCUS7234</name>
</gene>
<reference evidence="1" key="1">
    <citation type="submission" date="2024-01" db="EMBL/GenBank/DDBJ databases">
        <authorList>
            <person name="Webb A."/>
        </authorList>
    </citation>
    <scope>NUCLEOTIDE SEQUENCE</scope>
    <source>
        <strain evidence="1">Pm1</strain>
    </source>
</reference>
<organism evidence="1 2">
    <name type="scientific">Peronospora matthiolae</name>
    <dbReference type="NCBI Taxonomy" id="2874970"/>
    <lineage>
        <taxon>Eukaryota</taxon>
        <taxon>Sar</taxon>
        <taxon>Stramenopiles</taxon>
        <taxon>Oomycota</taxon>
        <taxon>Peronosporomycetes</taxon>
        <taxon>Peronosporales</taxon>
        <taxon>Peronosporaceae</taxon>
        <taxon>Peronospora</taxon>
    </lineage>
</organism>
<proteinExistence type="predicted"/>
<protein>
    <submittedName>
        <fullName evidence="1">Uncharacterized protein</fullName>
    </submittedName>
</protein>